<sequence length="374" mass="42888">MEIAFCLYKYFPFGGLQRDFIQILSACQKRRHQIRVYTMVWNGEIPADINVIIIPVKAHTNNGRNEAFYHQVKTHLTQHPADIIVGFNKMPGLDIYYSADVCYAEKVEKEKGFFYKLTKRYKHYIAYEKSVFDADSHTKLLMLTQHQINDFKKHYKTPDARFYLLPPGIDLSRKYDQQIIDAKPIYRKKSAISEDQFILLQVGSDFKRKGVDRTLKSIASLPDKIKNKTMLMVVGQDSPTRYQRLAKNLGIDEQVLFFQGRNDIAELMAAADMLIHPAYQEAAGIVLIEAIAAGLPVITTDICGYAFYIKHADCGIVIDEPYKQKNLNNALTTSLTNKSLLKQWSKFARHFADTQDLYSLPEKAADIILGYQHA</sequence>
<reference evidence="2" key="1">
    <citation type="submission" date="2018-04" db="EMBL/GenBank/DDBJ databases">
        <authorList>
            <person name="Go L.Y."/>
            <person name="Mitchell J.A."/>
        </authorList>
    </citation>
    <scope>NUCLEOTIDE SEQUENCE</scope>
    <source>
        <strain evidence="2">ARTV</strain>
    </source>
</reference>
<name>A0A3B0LZ52_9GAMM</name>
<dbReference type="PANTHER" id="PTHR12526:SF641">
    <property type="entry name" value="LIPOPOLYSACCHARIDE CORE BIOSYNTHESIS PROTEIN RFAG"/>
    <property type="match status" value="1"/>
</dbReference>
<keyword evidence="2" id="KW-0328">Glycosyltransferase</keyword>
<keyword evidence="2" id="KW-0808">Transferase</keyword>
<dbReference type="SUPFAM" id="SSF53756">
    <property type="entry name" value="UDP-Glycosyltransferase/glycogen phosphorylase"/>
    <property type="match status" value="1"/>
</dbReference>
<dbReference type="GO" id="GO:0016757">
    <property type="term" value="F:glycosyltransferase activity"/>
    <property type="evidence" value="ECO:0007669"/>
    <property type="project" value="UniProtKB-KW"/>
</dbReference>
<dbReference type="InterPro" id="IPR001296">
    <property type="entry name" value="Glyco_trans_1"/>
</dbReference>
<dbReference type="Pfam" id="PF00534">
    <property type="entry name" value="Glycos_transf_1"/>
    <property type="match status" value="1"/>
</dbReference>
<dbReference type="GO" id="GO:1901135">
    <property type="term" value="P:carbohydrate derivative metabolic process"/>
    <property type="evidence" value="ECO:0007669"/>
    <property type="project" value="UniProtKB-ARBA"/>
</dbReference>
<dbReference type="AlphaFoldDB" id="A0A3B0LZ52"/>
<accession>A0A3B0LZ52</accession>
<organism evidence="2">
    <name type="scientific">Arsenophonus endosymbiont of Trialeurodes vaporariorum</name>
    <dbReference type="NCBI Taxonomy" id="235567"/>
    <lineage>
        <taxon>Bacteria</taxon>
        <taxon>Pseudomonadati</taxon>
        <taxon>Pseudomonadota</taxon>
        <taxon>Gammaproteobacteria</taxon>
        <taxon>Enterobacterales</taxon>
        <taxon>Morganellaceae</taxon>
        <taxon>Arsenophonus</taxon>
    </lineage>
</organism>
<evidence type="ECO:0000313" key="2">
    <source>
        <dbReference type="EMBL" id="SSW95020.1"/>
    </source>
</evidence>
<dbReference type="CDD" id="cd03801">
    <property type="entry name" value="GT4_PimA-like"/>
    <property type="match status" value="1"/>
</dbReference>
<feature type="domain" description="Glycosyl transferase family 1" evidence="1">
    <location>
        <begin position="184"/>
        <end position="350"/>
    </location>
</feature>
<dbReference type="Gene3D" id="3.40.50.2000">
    <property type="entry name" value="Glycogen Phosphorylase B"/>
    <property type="match status" value="2"/>
</dbReference>
<gene>
    <name evidence="2" type="primary">rfaG</name>
    <name evidence="2" type="ORF">ARTV_0676</name>
</gene>
<proteinExistence type="predicted"/>
<evidence type="ECO:0000259" key="1">
    <source>
        <dbReference type="Pfam" id="PF00534"/>
    </source>
</evidence>
<dbReference type="PANTHER" id="PTHR12526">
    <property type="entry name" value="GLYCOSYLTRANSFERASE"/>
    <property type="match status" value="1"/>
</dbReference>
<protein>
    <submittedName>
        <fullName evidence="2">Lipopolysaccharide core biosynthesis protein RfaG</fullName>
        <ecNumber evidence="2">2.4.-.-</ecNumber>
    </submittedName>
</protein>
<dbReference type="EMBL" id="UFQR01000002">
    <property type="protein sequence ID" value="SSW95020.1"/>
    <property type="molecule type" value="Genomic_DNA"/>
</dbReference>
<dbReference type="EC" id="2.4.-.-" evidence="2"/>